<keyword evidence="2" id="KW-1185">Reference proteome</keyword>
<reference evidence="1 2" key="1">
    <citation type="submission" date="2020-04" db="EMBL/GenBank/DDBJ databases">
        <authorList>
            <person name="De Canck E."/>
        </authorList>
    </citation>
    <scope>NUCLEOTIDE SEQUENCE [LARGE SCALE GENOMIC DNA]</scope>
    <source>
        <strain evidence="1 2">LMG 27177</strain>
    </source>
</reference>
<protein>
    <submittedName>
        <fullName evidence="1">Uncharacterized protein</fullName>
    </submittedName>
</protein>
<name>A0A6J5GS27_9BURK</name>
<evidence type="ECO:0000313" key="1">
    <source>
        <dbReference type="EMBL" id="CAB3804664.1"/>
    </source>
</evidence>
<organism evidence="1 2">
    <name type="scientific">Paraburkholderia fynbosensis</name>
    <dbReference type="NCBI Taxonomy" id="1200993"/>
    <lineage>
        <taxon>Bacteria</taxon>
        <taxon>Pseudomonadati</taxon>
        <taxon>Pseudomonadota</taxon>
        <taxon>Betaproteobacteria</taxon>
        <taxon>Burkholderiales</taxon>
        <taxon>Burkholderiaceae</taxon>
        <taxon>Paraburkholderia</taxon>
    </lineage>
</organism>
<proteinExistence type="predicted"/>
<dbReference type="Proteomes" id="UP000494252">
    <property type="component" value="Unassembled WGS sequence"/>
</dbReference>
<evidence type="ECO:0000313" key="2">
    <source>
        <dbReference type="Proteomes" id="UP000494252"/>
    </source>
</evidence>
<gene>
    <name evidence="1" type="ORF">LMG27177_05715</name>
</gene>
<dbReference type="EMBL" id="CADIKI010000020">
    <property type="protein sequence ID" value="CAB3804664.1"/>
    <property type="molecule type" value="Genomic_DNA"/>
</dbReference>
<dbReference type="AlphaFoldDB" id="A0A6J5GS27"/>
<sequence length="53" mass="6025">MKAIIERQLQRPEFFIPLASLSWLMISSDFNLGKIALVLAIRGGRNLLNVLTR</sequence>
<accession>A0A6J5GS27</accession>